<dbReference type="InterPro" id="IPR002355">
    <property type="entry name" value="Cu_oxidase_Cu_BS"/>
</dbReference>
<reference evidence="6 7" key="1">
    <citation type="submission" date="2019-07" db="EMBL/GenBank/DDBJ databases">
        <title>Finished genome of Venturia effusa.</title>
        <authorList>
            <person name="Young C.A."/>
            <person name="Cox M.P."/>
            <person name="Ganley A.R.D."/>
            <person name="David W.J."/>
        </authorList>
    </citation>
    <scope>NUCLEOTIDE SEQUENCE [LARGE SCALE GENOMIC DNA]</scope>
    <source>
        <strain evidence="7">albino</strain>
    </source>
</reference>
<dbReference type="Proteomes" id="UP000316270">
    <property type="component" value="Chromosome 15"/>
</dbReference>
<keyword evidence="2" id="KW-0479">Metal-binding</keyword>
<name>A0A517LLB9_9PEZI</name>
<evidence type="ECO:0000256" key="3">
    <source>
        <dbReference type="ARBA" id="ARBA00022729"/>
    </source>
</evidence>
<keyword evidence="7" id="KW-1185">Reference proteome</keyword>
<evidence type="ECO:0000313" key="7">
    <source>
        <dbReference type="Proteomes" id="UP000316270"/>
    </source>
</evidence>
<protein>
    <recommendedName>
        <fullName evidence="8">Plastocyanin-like domain-containing protein</fullName>
    </recommendedName>
</protein>
<dbReference type="InterPro" id="IPR044130">
    <property type="entry name" value="CuRO_2_Fet3-like"/>
</dbReference>
<dbReference type="Pfam" id="PF00394">
    <property type="entry name" value="Cu-oxidase"/>
    <property type="match status" value="1"/>
</dbReference>
<accession>A0A517LLB9</accession>
<dbReference type="Pfam" id="PF07731">
    <property type="entry name" value="Cu-oxidase_2"/>
    <property type="match status" value="1"/>
</dbReference>
<evidence type="ECO:0000256" key="2">
    <source>
        <dbReference type="ARBA" id="ARBA00022723"/>
    </source>
</evidence>
<dbReference type="AlphaFoldDB" id="A0A517LLB9"/>
<dbReference type="GO" id="GO:0004322">
    <property type="term" value="F:ferroxidase activity"/>
    <property type="evidence" value="ECO:0007669"/>
    <property type="project" value="TreeGrafter"/>
</dbReference>
<feature type="domain" description="Plastocyanin-like" evidence="5">
    <location>
        <begin position="245"/>
        <end position="379"/>
    </location>
</feature>
<comment type="similarity">
    <text evidence="1">Belongs to the multicopper oxidase family.</text>
</comment>
<evidence type="ECO:0000256" key="1">
    <source>
        <dbReference type="ARBA" id="ARBA00010609"/>
    </source>
</evidence>
<evidence type="ECO:0000259" key="4">
    <source>
        <dbReference type="Pfam" id="PF00394"/>
    </source>
</evidence>
<dbReference type="InterPro" id="IPR011706">
    <property type="entry name" value="Cu-oxidase_C"/>
</dbReference>
<dbReference type="InterPro" id="IPR001117">
    <property type="entry name" value="Cu-oxidase_2nd"/>
</dbReference>
<dbReference type="GO" id="GO:0010106">
    <property type="term" value="P:cellular response to iron ion starvation"/>
    <property type="evidence" value="ECO:0007669"/>
    <property type="project" value="TreeGrafter"/>
</dbReference>
<proteinExistence type="inferred from homology"/>
<dbReference type="PANTHER" id="PTHR11709:SF361">
    <property type="entry name" value="IRON TRANSPORT MULTICOPPER OXIDASE FET3"/>
    <property type="match status" value="1"/>
</dbReference>
<feature type="domain" description="Plastocyanin-like" evidence="4">
    <location>
        <begin position="28"/>
        <end position="170"/>
    </location>
</feature>
<dbReference type="OrthoDB" id="2121828at2759"/>
<dbReference type="STRING" id="50376.A0A517LLB9"/>
<dbReference type="CDD" id="cd13877">
    <property type="entry name" value="CuRO_2_Fet3p_like"/>
    <property type="match status" value="1"/>
</dbReference>
<dbReference type="InterPro" id="IPR008972">
    <property type="entry name" value="Cupredoxin"/>
</dbReference>
<dbReference type="EMBL" id="CP042199">
    <property type="protein sequence ID" value="QDS76429.1"/>
    <property type="molecule type" value="Genomic_DNA"/>
</dbReference>
<evidence type="ECO:0008006" key="8">
    <source>
        <dbReference type="Google" id="ProtNLM"/>
    </source>
</evidence>
<organism evidence="6 7">
    <name type="scientific">Venturia effusa</name>
    <dbReference type="NCBI Taxonomy" id="50376"/>
    <lineage>
        <taxon>Eukaryota</taxon>
        <taxon>Fungi</taxon>
        <taxon>Dikarya</taxon>
        <taxon>Ascomycota</taxon>
        <taxon>Pezizomycotina</taxon>
        <taxon>Dothideomycetes</taxon>
        <taxon>Pleosporomycetidae</taxon>
        <taxon>Venturiales</taxon>
        <taxon>Venturiaceae</taxon>
        <taxon>Venturia</taxon>
    </lineage>
</organism>
<dbReference type="PANTHER" id="PTHR11709">
    <property type="entry name" value="MULTI-COPPER OXIDASE"/>
    <property type="match status" value="1"/>
</dbReference>
<dbReference type="GO" id="GO:0033215">
    <property type="term" value="P:reductive iron assimilation"/>
    <property type="evidence" value="ECO:0007669"/>
    <property type="project" value="TreeGrafter"/>
</dbReference>
<dbReference type="PROSITE" id="PS00080">
    <property type="entry name" value="MULTICOPPER_OXIDASE2"/>
    <property type="match status" value="1"/>
</dbReference>
<evidence type="ECO:0000313" key="6">
    <source>
        <dbReference type="EMBL" id="QDS76429.1"/>
    </source>
</evidence>
<sequence length="451" mass="49373">MGQYPDGLRGPFIIHDPDPPWKGQIAKEYTVTLSDWYHKQMPELISQFHSTANGVEPIPNSFLINDGVGADYPVEAGKAYLFRIINLGAFPSFFFSIEDHDFQIVEMDGVYTLPTTASSLLVGNAMRYGILVMAKMNTTKNFDITVVADGSMFQSAFTGKSLVASGALQYDARGPKPAARTDAAALVSFGTPGSLPIPIDDIFVFPLSGEKLLEPVTKYITLDFGQAVFNGMTRDTINGVTYLMPKVPSLYTALSVDGNEAQNESIYGDHVNPHVIEYNDIVEVVLNNRNLGAHSGHPWHLHGHRFQVVARSGEGVNATYGGNDTLPAIPMKRDVAGVRPSGYMVIRFRADNPGINILHCHIEWHVQAGLTATLIEAPDQIDFEAPQDHLDACKAQGIPTSGNAAGNEDDIFDLTGANTDIPQVDNGAMWQVNQTAVKRERKIKNARRRFE</sequence>
<dbReference type="Gene3D" id="2.60.40.420">
    <property type="entry name" value="Cupredoxins - blue copper proteins"/>
    <property type="match status" value="2"/>
</dbReference>
<evidence type="ECO:0000259" key="5">
    <source>
        <dbReference type="Pfam" id="PF07731"/>
    </source>
</evidence>
<dbReference type="SUPFAM" id="SSF49503">
    <property type="entry name" value="Cupredoxins"/>
    <property type="match status" value="2"/>
</dbReference>
<dbReference type="GO" id="GO:0005507">
    <property type="term" value="F:copper ion binding"/>
    <property type="evidence" value="ECO:0007669"/>
    <property type="project" value="InterPro"/>
</dbReference>
<gene>
    <name evidence="6" type="ORF">FKW77_004286</name>
</gene>
<keyword evidence="3" id="KW-0732">Signal</keyword>
<dbReference type="GO" id="GO:0033573">
    <property type="term" value="C:high-affinity iron permease complex"/>
    <property type="evidence" value="ECO:0007669"/>
    <property type="project" value="TreeGrafter"/>
</dbReference>
<dbReference type="InterPro" id="IPR045087">
    <property type="entry name" value="Cu-oxidase_fam"/>
</dbReference>